<dbReference type="Proteomes" id="UP000015106">
    <property type="component" value="Chromosome 7"/>
</dbReference>
<reference evidence="2" key="1">
    <citation type="journal article" date="2013" name="Nature">
        <title>Draft genome of the wheat A-genome progenitor Triticum urartu.</title>
        <authorList>
            <person name="Ling H.Q."/>
            <person name="Zhao S."/>
            <person name="Liu D."/>
            <person name="Wang J."/>
            <person name="Sun H."/>
            <person name="Zhang C."/>
            <person name="Fan H."/>
            <person name="Li D."/>
            <person name="Dong L."/>
            <person name="Tao Y."/>
            <person name="Gao C."/>
            <person name="Wu H."/>
            <person name="Li Y."/>
            <person name="Cui Y."/>
            <person name="Guo X."/>
            <person name="Zheng S."/>
            <person name="Wang B."/>
            <person name="Yu K."/>
            <person name="Liang Q."/>
            <person name="Yang W."/>
            <person name="Lou X."/>
            <person name="Chen J."/>
            <person name="Feng M."/>
            <person name="Jian J."/>
            <person name="Zhang X."/>
            <person name="Luo G."/>
            <person name="Jiang Y."/>
            <person name="Liu J."/>
            <person name="Wang Z."/>
            <person name="Sha Y."/>
            <person name="Zhang B."/>
            <person name="Wu H."/>
            <person name="Tang D."/>
            <person name="Shen Q."/>
            <person name="Xue P."/>
            <person name="Zou S."/>
            <person name="Wang X."/>
            <person name="Liu X."/>
            <person name="Wang F."/>
            <person name="Yang Y."/>
            <person name="An X."/>
            <person name="Dong Z."/>
            <person name="Zhang K."/>
            <person name="Zhang X."/>
            <person name="Luo M.C."/>
            <person name="Dvorak J."/>
            <person name="Tong Y."/>
            <person name="Wang J."/>
            <person name="Yang H."/>
            <person name="Li Z."/>
            <person name="Wang D."/>
            <person name="Zhang A."/>
            <person name="Wang J."/>
        </authorList>
    </citation>
    <scope>NUCLEOTIDE SEQUENCE</scope>
    <source>
        <strain evidence="2">cv. G1812</strain>
    </source>
</reference>
<dbReference type="Gramene" id="TuG1812G0700002842.01.T01">
    <property type="protein sequence ID" value="TuG1812G0700002842.01.T01.cds374376"/>
    <property type="gene ID" value="TuG1812G0700002842.01"/>
</dbReference>
<accession>A0A8R7V2G6</accession>
<evidence type="ECO:0000313" key="1">
    <source>
        <dbReference type="EnsemblPlants" id="TuG1812G0700002842.01.T01.cds374376"/>
    </source>
</evidence>
<keyword evidence="2" id="KW-1185">Reference proteome</keyword>
<proteinExistence type="predicted"/>
<sequence>WPVRDTPGKQLGCLQEKHTMPDHSYTNGKLVRSSLLKQAYHWPVQSALHHAGFALILLKAAV</sequence>
<organism evidence="1 2">
    <name type="scientific">Triticum urartu</name>
    <name type="common">Red wild einkorn</name>
    <name type="synonym">Crithodium urartu</name>
    <dbReference type="NCBI Taxonomy" id="4572"/>
    <lineage>
        <taxon>Eukaryota</taxon>
        <taxon>Viridiplantae</taxon>
        <taxon>Streptophyta</taxon>
        <taxon>Embryophyta</taxon>
        <taxon>Tracheophyta</taxon>
        <taxon>Spermatophyta</taxon>
        <taxon>Magnoliopsida</taxon>
        <taxon>Liliopsida</taxon>
        <taxon>Poales</taxon>
        <taxon>Poaceae</taxon>
        <taxon>BOP clade</taxon>
        <taxon>Pooideae</taxon>
        <taxon>Triticodae</taxon>
        <taxon>Triticeae</taxon>
        <taxon>Triticinae</taxon>
        <taxon>Triticum</taxon>
    </lineage>
</organism>
<protein>
    <submittedName>
        <fullName evidence="1">Uncharacterized protein</fullName>
    </submittedName>
</protein>
<evidence type="ECO:0000313" key="2">
    <source>
        <dbReference type="Proteomes" id="UP000015106"/>
    </source>
</evidence>
<reference evidence="1" key="2">
    <citation type="submission" date="2018-03" db="EMBL/GenBank/DDBJ databases">
        <title>The Triticum urartu genome reveals the dynamic nature of wheat genome evolution.</title>
        <authorList>
            <person name="Ling H."/>
            <person name="Ma B."/>
            <person name="Shi X."/>
            <person name="Liu H."/>
            <person name="Dong L."/>
            <person name="Sun H."/>
            <person name="Cao Y."/>
            <person name="Gao Q."/>
            <person name="Zheng S."/>
            <person name="Li Y."/>
            <person name="Yu Y."/>
            <person name="Du H."/>
            <person name="Qi M."/>
            <person name="Li Y."/>
            <person name="Yu H."/>
            <person name="Cui Y."/>
            <person name="Wang N."/>
            <person name="Chen C."/>
            <person name="Wu H."/>
            <person name="Zhao Y."/>
            <person name="Zhang J."/>
            <person name="Li Y."/>
            <person name="Zhou W."/>
            <person name="Zhang B."/>
            <person name="Hu W."/>
            <person name="Eijk M."/>
            <person name="Tang J."/>
            <person name="Witsenboer H."/>
            <person name="Zhao S."/>
            <person name="Li Z."/>
            <person name="Zhang A."/>
            <person name="Wang D."/>
            <person name="Liang C."/>
        </authorList>
    </citation>
    <scope>NUCLEOTIDE SEQUENCE [LARGE SCALE GENOMIC DNA]</scope>
    <source>
        <strain evidence="1">cv. G1812</strain>
    </source>
</reference>
<dbReference type="EnsemblPlants" id="TuG1812G0700002842.01.T01">
    <property type="protein sequence ID" value="TuG1812G0700002842.01.T01.cds374376"/>
    <property type="gene ID" value="TuG1812G0700002842.01"/>
</dbReference>
<dbReference type="AlphaFoldDB" id="A0A8R7V2G6"/>
<reference evidence="1" key="3">
    <citation type="submission" date="2022-06" db="UniProtKB">
        <authorList>
            <consortium name="EnsemblPlants"/>
        </authorList>
    </citation>
    <scope>IDENTIFICATION</scope>
</reference>
<name>A0A8R7V2G6_TRIUA</name>